<keyword evidence="2" id="KW-1185">Reference proteome</keyword>
<dbReference type="Proteomes" id="UP000446866">
    <property type="component" value="Unassembled WGS sequence"/>
</dbReference>
<name>A0A845QLJ1_9FIRM</name>
<dbReference type="EMBL" id="QXWK01000026">
    <property type="protein sequence ID" value="NBH62506.1"/>
    <property type="molecule type" value="Genomic_DNA"/>
</dbReference>
<accession>A0A845QLJ1</accession>
<evidence type="ECO:0000313" key="1">
    <source>
        <dbReference type="EMBL" id="NBH62506.1"/>
    </source>
</evidence>
<gene>
    <name evidence="1" type="ORF">D0435_12685</name>
</gene>
<comment type="caution">
    <text evidence="1">The sequence shown here is derived from an EMBL/GenBank/DDBJ whole genome shotgun (WGS) entry which is preliminary data.</text>
</comment>
<evidence type="ECO:0000313" key="2">
    <source>
        <dbReference type="Proteomes" id="UP000446866"/>
    </source>
</evidence>
<protein>
    <submittedName>
        <fullName evidence="1">Uncharacterized protein</fullName>
    </submittedName>
</protein>
<reference evidence="1 2" key="1">
    <citation type="submission" date="2018-08" db="EMBL/GenBank/DDBJ databases">
        <title>Murine metabolic-syndrome-specific gut microbial biobank.</title>
        <authorList>
            <person name="Liu C."/>
        </authorList>
    </citation>
    <scope>NUCLEOTIDE SEQUENCE [LARGE SCALE GENOMIC DNA]</scope>
    <source>
        <strain evidence="1 2">28</strain>
    </source>
</reference>
<dbReference type="AlphaFoldDB" id="A0A845QLJ1"/>
<sequence>MHDLLLFLQVREFPDLLSLEIDDRYQYRKGKDGKKMEQRMRRLAGGCESERFMRMETVCMLAREVYETLQYVFLEALEKESFFWEYLDEIEYLAMKENCEDAMRYIASLSKLADTVDQTAKWKVYLLTCLPAECMELFVFDFVAQYSSQIMEDNDDEE</sequence>
<proteinExistence type="predicted"/>
<organism evidence="1 2">
    <name type="scientific">Anaerotruncus colihominis</name>
    <dbReference type="NCBI Taxonomy" id="169435"/>
    <lineage>
        <taxon>Bacteria</taxon>
        <taxon>Bacillati</taxon>
        <taxon>Bacillota</taxon>
        <taxon>Clostridia</taxon>
        <taxon>Eubacteriales</taxon>
        <taxon>Oscillospiraceae</taxon>
        <taxon>Anaerotruncus</taxon>
    </lineage>
</organism>